<sequence>MAKKVRPTDANQLAKLIADIATGEQPNTPPEDTKNPAAVALGRLGGLKGGNARASKLTPEQRKEIAQKAAAKRWKKD</sequence>
<feature type="region of interest" description="Disordered" evidence="1">
    <location>
        <begin position="45"/>
        <end position="77"/>
    </location>
</feature>
<gene>
    <name evidence="2" type="ORF">F0P93_30425</name>
</gene>
<dbReference type="AlphaFoldDB" id="A0A5N1J313"/>
<evidence type="ECO:0000313" key="2">
    <source>
        <dbReference type="EMBL" id="KAA9341153.1"/>
    </source>
</evidence>
<reference evidence="2 3" key="1">
    <citation type="submission" date="2019-09" db="EMBL/GenBank/DDBJ databases">
        <title>Genome Sequence of Larkinella sp MA1.</title>
        <authorList>
            <person name="Srinivasan S."/>
        </authorList>
    </citation>
    <scope>NUCLEOTIDE SEQUENCE [LARGE SCALE GENOMIC DNA]</scope>
    <source>
        <strain evidence="2 3">MA1</strain>
    </source>
</reference>
<name>A0A5N1J313_9BACT</name>
<accession>A0A5N1J313</accession>
<keyword evidence="3" id="KW-1185">Reference proteome</keyword>
<evidence type="ECO:0000256" key="1">
    <source>
        <dbReference type="SAM" id="MobiDB-lite"/>
    </source>
</evidence>
<evidence type="ECO:0000313" key="3">
    <source>
        <dbReference type="Proteomes" id="UP000326344"/>
    </source>
</evidence>
<organism evidence="2 3">
    <name type="scientific">Larkinella humicola</name>
    <dbReference type="NCBI Taxonomy" id="2607654"/>
    <lineage>
        <taxon>Bacteria</taxon>
        <taxon>Pseudomonadati</taxon>
        <taxon>Bacteroidota</taxon>
        <taxon>Cytophagia</taxon>
        <taxon>Cytophagales</taxon>
        <taxon>Spirosomataceae</taxon>
        <taxon>Larkinella</taxon>
    </lineage>
</organism>
<dbReference type="Proteomes" id="UP000326344">
    <property type="component" value="Unassembled WGS sequence"/>
</dbReference>
<protein>
    <submittedName>
        <fullName evidence="2">Histone H1</fullName>
    </submittedName>
</protein>
<dbReference type="RefSeq" id="WP_150881561.1">
    <property type="nucleotide sequence ID" value="NZ_VTWS01000013.1"/>
</dbReference>
<comment type="caution">
    <text evidence="2">The sequence shown here is derived from an EMBL/GenBank/DDBJ whole genome shotgun (WGS) entry which is preliminary data.</text>
</comment>
<proteinExistence type="predicted"/>
<dbReference type="EMBL" id="VTWS01000013">
    <property type="protein sequence ID" value="KAA9341153.1"/>
    <property type="molecule type" value="Genomic_DNA"/>
</dbReference>